<feature type="compositionally biased region" description="Low complexity" evidence="5">
    <location>
        <begin position="646"/>
        <end position="670"/>
    </location>
</feature>
<dbReference type="GO" id="GO:0008236">
    <property type="term" value="F:serine-type peptidase activity"/>
    <property type="evidence" value="ECO:0007669"/>
    <property type="project" value="UniProtKB-KW"/>
</dbReference>
<feature type="transmembrane region" description="Helical" evidence="6">
    <location>
        <begin position="2060"/>
        <end position="2082"/>
    </location>
</feature>
<keyword evidence="3" id="KW-0378">Hydrolase</keyword>
<feature type="region of interest" description="Disordered" evidence="5">
    <location>
        <begin position="1369"/>
        <end position="1429"/>
    </location>
</feature>
<feature type="compositionally biased region" description="Low complexity" evidence="5">
    <location>
        <begin position="1071"/>
        <end position="1081"/>
    </location>
</feature>
<feature type="compositionally biased region" description="Gly residues" evidence="5">
    <location>
        <begin position="688"/>
        <end position="702"/>
    </location>
</feature>
<feature type="compositionally biased region" description="Polar residues" evidence="5">
    <location>
        <begin position="1529"/>
        <end position="1541"/>
    </location>
</feature>
<feature type="transmembrane region" description="Helical" evidence="6">
    <location>
        <begin position="1931"/>
        <end position="1954"/>
    </location>
</feature>
<keyword evidence="6" id="KW-1133">Transmembrane helix</keyword>
<feature type="compositionally biased region" description="Low complexity" evidence="5">
    <location>
        <begin position="271"/>
        <end position="287"/>
    </location>
</feature>
<proteinExistence type="predicted"/>
<feature type="compositionally biased region" description="Low complexity" evidence="5">
    <location>
        <begin position="480"/>
        <end position="497"/>
    </location>
</feature>
<feature type="compositionally biased region" description="Low complexity" evidence="5">
    <location>
        <begin position="703"/>
        <end position="714"/>
    </location>
</feature>
<accession>A0AAD3DR02</accession>
<name>A0AAD3DR02_9CHLO</name>
<dbReference type="PANTHER" id="PTHR24216:SF65">
    <property type="entry name" value="PAXILLIN-LIKE PROTEIN 1"/>
    <property type="match status" value="1"/>
</dbReference>
<feature type="compositionally biased region" description="Pro residues" evidence="5">
    <location>
        <begin position="1057"/>
        <end position="1070"/>
    </location>
</feature>
<feature type="region of interest" description="Disordered" evidence="5">
    <location>
        <begin position="1850"/>
        <end position="1889"/>
    </location>
</feature>
<comment type="subcellular location">
    <subcellularLocation>
        <location evidence="1">Cytoplasm</location>
        <location evidence="1">Cytoskeleton</location>
        <location evidence="1">Cilium axoneme</location>
    </subcellularLocation>
</comment>
<dbReference type="Gene3D" id="3.80.10.10">
    <property type="entry name" value="Ribonuclease Inhibitor"/>
    <property type="match status" value="1"/>
</dbReference>
<feature type="region of interest" description="Disordered" evidence="5">
    <location>
        <begin position="463"/>
        <end position="497"/>
    </location>
</feature>
<feature type="transmembrane region" description="Helical" evidence="6">
    <location>
        <begin position="866"/>
        <end position="886"/>
    </location>
</feature>
<protein>
    <submittedName>
        <fullName evidence="8">Uncharacterized protein</fullName>
    </submittedName>
</protein>
<feature type="region of interest" description="Disordered" evidence="5">
    <location>
        <begin position="1031"/>
        <end position="1087"/>
    </location>
</feature>
<feature type="compositionally biased region" description="Low complexity" evidence="5">
    <location>
        <begin position="750"/>
        <end position="760"/>
    </location>
</feature>
<keyword evidence="7" id="KW-0732">Signal</keyword>
<evidence type="ECO:0000256" key="2">
    <source>
        <dbReference type="ARBA" id="ARBA00022670"/>
    </source>
</evidence>
<feature type="compositionally biased region" description="Low complexity" evidence="5">
    <location>
        <begin position="1294"/>
        <end position="1319"/>
    </location>
</feature>
<feature type="compositionally biased region" description="Low complexity" evidence="5">
    <location>
        <begin position="1687"/>
        <end position="1710"/>
    </location>
</feature>
<gene>
    <name evidence="8" type="ORF">Agub_g6491</name>
</gene>
<feature type="region of interest" description="Disordered" evidence="5">
    <location>
        <begin position="1666"/>
        <end position="1710"/>
    </location>
</feature>
<evidence type="ECO:0000256" key="5">
    <source>
        <dbReference type="SAM" id="MobiDB-lite"/>
    </source>
</evidence>
<dbReference type="EMBL" id="BMAR01000009">
    <property type="protein sequence ID" value="GFR45113.1"/>
    <property type="molecule type" value="Genomic_DNA"/>
</dbReference>
<dbReference type="Pfam" id="PF13855">
    <property type="entry name" value="LRR_8"/>
    <property type="match status" value="1"/>
</dbReference>
<feature type="region of interest" description="Disordered" evidence="5">
    <location>
        <begin position="1799"/>
        <end position="1818"/>
    </location>
</feature>
<dbReference type="InterPro" id="IPR032675">
    <property type="entry name" value="LRR_dom_sf"/>
</dbReference>
<feature type="compositionally biased region" description="Low complexity" evidence="5">
    <location>
        <begin position="1161"/>
        <end position="1176"/>
    </location>
</feature>
<feature type="compositionally biased region" description="Gly residues" evidence="5">
    <location>
        <begin position="1865"/>
        <end position="1883"/>
    </location>
</feature>
<evidence type="ECO:0000256" key="1">
    <source>
        <dbReference type="ARBA" id="ARBA00004430"/>
    </source>
</evidence>
<feature type="compositionally biased region" description="Low complexity" evidence="5">
    <location>
        <begin position="1236"/>
        <end position="1247"/>
    </location>
</feature>
<dbReference type="SUPFAM" id="SSF52058">
    <property type="entry name" value="L domain-like"/>
    <property type="match status" value="1"/>
</dbReference>
<sequence length="2174" mass="215584">MGRRFVAPQYVLLLVALTWLAGSFCVAGGSGAPPPQAHAPRPPPQPPSPDSQRQAIPLSLLDVTARASICAVSEGGDCVGQLGWVIDLEPFPLSNAATASATGLRCIGNGTLGCRWPSISTYLANLEPDTYIYRPFQLLLQPQDMSQAFQMGHTVAAASIFRQLEVLSITCSDPIPVYAPYLLEPLVMAFSAAGMDPGTNVTITTITTTTTNNGQPPPAAAASPHPPSPHPANAPPPNQPAQPSPPAPSPAPPSPPQIPAILWNFPPPPSNASSNSSKNSSGAMSSFSRLYSQPWGNSSQLKRLVINRCNLTGMLPPMSTWLQLPNLEHLDLSSNQLSGSLPASFGPSPPLSYINLSHNRITGPLTDNFERYGGCGRILDLSYNDIRGDLPDSWLSSACSITPASVDWSAITAATGRRRLLGDADESLGATGSGVGSLGTGGFAGAVAALGAASLRAVTALGGGGSKEGPPSLTAKTQDSSSSNSSSSSSTPSGSTTTTTVVITTAISGAYAFWLSYPTSYIYGSDGCSLTGIAWNREQAQRVRNVTSGPDGTPYGFTVLLYGNPHLMTPGGASAGYAVAVRPQLHFGIRENACTTFQPLPELLWLWGSFGACAVSALVAAAVHGLLMLRWTSRKVVPLNTVTKKASNNSTASRSSSSRAASRVPSGSAATTSAQKAPPSRMSTQTSGGVGGGGASGGGAGAAGATVAAAPAGRAAGGGSSSGGGAGGGEGAGGLESGERRSGRGDRSEGVVASGSSRSNSGGGGGSSSKDAGPAASAGGGGASSGGGGGGFPRGGALEVRIPDEGAAGGREGSGGGASEEDRYTTGIPTPSTIPAAHALASSRSMARIIIVAHARAYSRRAARRLSLIGSHVTNAVSTAVHWLFFGIPWMPLVRATVAVAVHISAAGLTYAMSRPQRVSYCKDVISCLSYLYIIPLVLPLIALGTTLFLMRAVRQLAETMSKQAQAAATAAATGSVNNNGGNNPSSVVQTGCTTSPSCNTATPSPSASTEEDSLVSGCCDSVGAQTATTVRRGEANLPSSDSSPTVVSNSTSGGGNPPPPSSAPAPAAPGPVSNSSPSPNRAGEPERWVSGLQKVRTGAESPVPLMISRLPSSPSQPTAALAASPHANLASTIGVLLASPAARAGPGSSASGGCSGSRGGSRNASVSNSHNGSPRTTPPPSAAMPPSAAGSPTLPRSQASSPGSPGRGGGVVRKAASAMTGTGSWAPSPLGANASRGNGYSSPSRSSGGGGGGGRAVEEGSSAGGGGANAVAARTSTPIQSSSGRDTAGGTSGATPTTSGAAGAAEGQQGSKAGPVAEAVEEQQQREAAAAALVMEEAEARGGGGRLGHSLGVAAAWGLLAARGGRGGLHDGQGRSLWEPPSDPSSQEASPEVEFDLPGALPGPAHFNTSSKPRHANGLNTAPWTRGLGHFNPMQQTCRAASVTATSATARQRANQAPHCLRTLAAAAKSAAGPEPGPVGESAYSGDVASADPSSIALATDSRSEHPTLPGRGPSPLDPSIMGASVGSAMQSHPAQSSLPSAFGGPMGLPVMSEAGAPDASVGPTPAAAPPAVAPLLPPPGRALVHSVSAASPTAHGSRGVRFHSALERSAGGAEADGDAGTAVPAGLAGAPQLPAALPPHGSAAATPAALQARFTAALVAAGESSGAPPVSAGAPRALPMWDGQPPASRPHSGSRPPSSNSGNRSLRAAAPTGAYAATAGAPGYSALPSRQASSSAALKANGGSSVTGGGGPAVGASADSFAATTSVTSRMRSNNAWVENQLNVLAALNAMTASGGRPMGLPAEPSLAQTASPGPKMPSAAAAAAVAASDSTPSRTIGNVTVLGEAARTLNPTASRQTRSNTGGSGEGSMGAGGAGGGGSRGPPSGRMPALRPAALLVVNKYLRDYSLGKPGLDWRGRCRHIASSCGAVLLWSIAAAPLVGLLALPTALAIAVHSAYRWSCTCIAAMRRALASVRGWWQRRRLGGAAMPNGSSTAGGNSSSSSSLERRMASIRLAAGLFLGLHSHVGAWVMCVPLAVFAGSCYGMGYRWGVDAVPYPWVFLACNAACLCGTLLLLVDLLFELPAWEEGVCRYPYAMAMRAAAEVAGARAAVSRDGGAGGGAAGNGSGNGERQKADVGAAAAAAATPAASEALTVDVGNTGGNQLGIRPGGDR</sequence>
<feature type="compositionally biased region" description="Polar residues" evidence="5">
    <location>
        <begin position="991"/>
        <end position="1009"/>
    </location>
</feature>
<feature type="region of interest" description="Disordered" evidence="5">
    <location>
        <begin position="1143"/>
        <end position="1331"/>
    </location>
</feature>
<dbReference type="GO" id="GO:0006508">
    <property type="term" value="P:proteolysis"/>
    <property type="evidence" value="ECO:0007669"/>
    <property type="project" value="UniProtKB-KW"/>
</dbReference>
<feature type="compositionally biased region" description="Polar residues" evidence="5">
    <location>
        <begin position="671"/>
        <end position="686"/>
    </location>
</feature>
<evidence type="ECO:0000256" key="6">
    <source>
        <dbReference type="SAM" id="Phobius"/>
    </source>
</evidence>
<comment type="caution">
    <text evidence="8">The sequence shown here is derived from an EMBL/GenBank/DDBJ whole genome shotgun (WGS) entry which is preliminary data.</text>
</comment>
<feature type="compositionally biased region" description="Low complexity" evidence="5">
    <location>
        <begin position="974"/>
        <end position="990"/>
    </location>
</feature>
<keyword evidence="9" id="KW-1185">Reference proteome</keyword>
<feature type="region of interest" description="Disordered" evidence="5">
    <location>
        <begin position="1472"/>
        <end position="1547"/>
    </location>
</feature>
<organism evidence="8 9">
    <name type="scientific">Astrephomene gubernaculifera</name>
    <dbReference type="NCBI Taxonomy" id="47775"/>
    <lineage>
        <taxon>Eukaryota</taxon>
        <taxon>Viridiplantae</taxon>
        <taxon>Chlorophyta</taxon>
        <taxon>core chlorophytes</taxon>
        <taxon>Chlorophyceae</taxon>
        <taxon>CS clade</taxon>
        <taxon>Chlamydomonadales</taxon>
        <taxon>Astrephomenaceae</taxon>
        <taxon>Astrephomene</taxon>
    </lineage>
</organism>
<feature type="compositionally biased region" description="Gly residues" evidence="5">
    <location>
        <begin position="778"/>
        <end position="794"/>
    </location>
</feature>
<evidence type="ECO:0000256" key="4">
    <source>
        <dbReference type="ARBA" id="ARBA00022825"/>
    </source>
</evidence>
<feature type="compositionally biased region" description="Polar residues" evidence="5">
    <location>
        <begin position="1276"/>
        <end position="1286"/>
    </location>
</feature>
<reference evidence="8 9" key="1">
    <citation type="journal article" date="2021" name="Sci. Rep.">
        <title>Genome sequencing of the multicellular alga Astrephomene provides insights into convergent evolution of germ-soma differentiation.</title>
        <authorList>
            <person name="Yamashita S."/>
            <person name="Yamamoto K."/>
            <person name="Matsuzaki R."/>
            <person name="Suzuki S."/>
            <person name="Yamaguchi H."/>
            <person name="Hirooka S."/>
            <person name="Minakuchi Y."/>
            <person name="Miyagishima S."/>
            <person name="Kawachi M."/>
            <person name="Toyoda A."/>
            <person name="Nozaki H."/>
        </authorList>
    </citation>
    <scope>NUCLEOTIDE SEQUENCE [LARGE SCALE GENOMIC DNA]</scope>
    <source>
        <strain evidence="8 9">NIES-4017</strain>
    </source>
</reference>
<feature type="region of interest" description="Disordered" evidence="5">
    <location>
        <begin position="207"/>
        <end position="287"/>
    </location>
</feature>
<feature type="compositionally biased region" description="Pro residues" evidence="5">
    <location>
        <begin position="215"/>
        <end position="258"/>
    </location>
</feature>
<dbReference type="PANTHER" id="PTHR24216">
    <property type="entry name" value="PAXILLIN-RELATED"/>
    <property type="match status" value="1"/>
</dbReference>
<feature type="compositionally biased region" description="Low complexity" evidence="5">
    <location>
        <begin position="1143"/>
        <end position="1153"/>
    </location>
</feature>
<evidence type="ECO:0000256" key="3">
    <source>
        <dbReference type="ARBA" id="ARBA00022801"/>
    </source>
</evidence>
<feature type="compositionally biased region" description="Pro residues" evidence="5">
    <location>
        <begin position="32"/>
        <end position="49"/>
    </location>
</feature>
<feature type="compositionally biased region" description="Polar residues" evidence="5">
    <location>
        <begin position="1852"/>
        <end position="1864"/>
    </location>
</feature>
<feature type="compositionally biased region" description="Gly residues" evidence="5">
    <location>
        <begin position="807"/>
        <end position="818"/>
    </location>
</feature>
<feature type="compositionally biased region" description="Low complexity" evidence="5">
    <location>
        <begin position="1039"/>
        <end position="1052"/>
    </location>
</feature>
<feature type="transmembrane region" description="Helical" evidence="6">
    <location>
        <begin position="925"/>
        <end position="951"/>
    </location>
</feature>
<feature type="region of interest" description="Disordered" evidence="5">
    <location>
        <begin position="974"/>
        <end position="1015"/>
    </location>
</feature>
<feature type="region of interest" description="Disordered" evidence="5">
    <location>
        <begin position="645"/>
        <end position="831"/>
    </location>
</feature>
<keyword evidence="6" id="KW-0472">Membrane</keyword>
<feature type="chain" id="PRO_5042149013" evidence="7">
    <location>
        <begin position="32"/>
        <end position="2174"/>
    </location>
</feature>
<evidence type="ECO:0000256" key="7">
    <source>
        <dbReference type="SAM" id="SignalP"/>
    </source>
</evidence>
<dbReference type="InterPro" id="IPR023828">
    <property type="entry name" value="Peptidase_S8_Ser-AS"/>
</dbReference>
<feature type="transmembrane region" description="Helical" evidence="6">
    <location>
        <begin position="892"/>
        <end position="913"/>
    </location>
</feature>
<dbReference type="GO" id="GO:0005930">
    <property type="term" value="C:axoneme"/>
    <property type="evidence" value="ECO:0007669"/>
    <property type="project" value="UniProtKB-SubCell"/>
</dbReference>
<keyword evidence="4" id="KW-0720">Serine protease</keyword>
<evidence type="ECO:0000313" key="9">
    <source>
        <dbReference type="Proteomes" id="UP001054857"/>
    </source>
</evidence>
<feature type="transmembrane region" description="Helical" evidence="6">
    <location>
        <begin position="604"/>
        <end position="629"/>
    </location>
</feature>
<feature type="region of interest" description="Disordered" evidence="5">
    <location>
        <begin position="32"/>
        <end position="53"/>
    </location>
</feature>
<feature type="signal peptide" evidence="7">
    <location>
        <begin position="1"/>
        <end position="31"/>
    </location>
</feature>
<dbReference type="Proteomes" id="UP001054857">
    <property type="component" value="Unassembled WGS sequence"/>
</dbReference>
<dbReference type="PROSITE" id="PS00138">
    <property type="entry name" value="SUBTILASE_SER"/>
    <property type="match status" value="1"/>
</dbReference>
<evidence type="ECO:0000313" key="8">
    <source>
        <dbReference type="EMBL" id="GFR45113.1"/>
    </source>
</evidence>
<keyword evidence="2" id="KW-0645">Protease</keyword>
<keyword evidence="6" id="KW-0812">Transmembrane</keyword>
<feature type="compositionally biased region" description="Low complexity" evidence="5">
    <location>
        <begin position="768"/>
        <end position="777"/>
    </location>
</feature>
<feature type="compositionally biased region" description="Low complexity" evidence="5">
    <location>
        <begin position="1185"/>
        <end position="1194"/>
    </location>
</feature>
<feature type="compositionally biased region" description="Basic and acidic residues" evidence="5">
    <location>
        <begin position="737"/>
        <end position="749"/>
    </location>
</feature>
<feature type="transmembrane region" description="Helical" evidence="6">
    <location>
        <begin position="2016"/>
        <end position="2040"/>
    </location>
</feature>
<dbReference type="InterPro" id="IPR001611">
    <property type="entry name" value="Leu-rich_rpt"/>
</dbReference>
<feature type="compositionally biased region" description="Gly residues" evidence="5">
    <location>
        <begin position="715"/>
        <end position="736"/>
    </location>
</feature>